<dbReference type="AlphaFoldDB" id="A0A060US95"/>
<name>A0A060US95_9PROT</name>
<gene>
    <name evidence="2" type="ORF">AFERRI_30309</name>
    <name evidence="3" type="ORF">AFERRI_50292</name>
</gene>
<organism evidence="2">
    <name type="scientific">Acidithiobacillus ferrivorans</name>
    <dbReference type="NCBI Taxonomy" id="160808"/>
    <lineage>
        <taxon>Bacteria</taxon>
        <taxon>Pseudomonadati</taxon>
        <taxon>Pseudomonadota</taxon>
        <taxon>Acidithiobacillia</taxon>
        <taxon>Acidithiobacillales</taxon>
        <taxon>Acidithiobacillaceae</taxon>
        <taxon>Acidithiobacillus</taxon>
    </lineage>
</organism>
<reference evidence="2" key="2">
    <citation type="submission" date="2014-07" db="EMBL/GenBank/DDBJ databases">
        <title>Initial genome analysis of the psychrotolerant acidophile Acidithiobacillus ferrivorans CF27: insights into iron and sulfur oxidation pathways and into biofilm formation.</title>
        <authorList>
            <person name="Talla E."/>
            <person name="Hedrich S."/>
            <person name="Mangenot S."/>
            <person name="Ji B."/>
            <person name="Johnson D.B."/>
            <person name="Barbe V."/>
            <person name="Bonnefoy V."/>
        </authorList>
    </citation>
    <scope>NUCLEOTIDE SEQUENCE [LARGE SCALE GENOMIC DNA]</scope>
    <source>
        <strain evidence="2">CF27</strain>
    </source>
</reference>
<proteinExistence type="predicted"/>
<sequence>MVPVIRSARNRDVGGVSGRGEADGLRVGRQDMLKAVVMAGFFKQRYFQRVHLQGSGCALGLSVRRPARACE</sequence>
<evidence type="ECO:0000256" key="1">
    <source>
        <dbReference type="SAM" id="MobiDB-lite"/>
    </source>
</evidence>
<dbReference type="Proteomes" id="UP000193925">
    <property type="component" value="Chromosome AFERRI"/>
</dbReference>
<reference evidence="3 4" key="3">
    <citation type="submission" date="2017-03" db="EMBL/GenBank/DDBJ databases">
        <authorList>
            <person name="Regsiter A."/>
            <person name="William W."/>
        </authorList>
    </citation>
    <scope>NUCLEOTIDE SEQUENCE [LARGE SCALE GENOMIC DNA]</scope>
    <source>
        <strain evidence="3">PRJEB5721</strain>
    </source>
</reference>
<evidence type="ECO:0000313" key="3">
    <source>
        <dbReference type="EMBL" id="SMH67091.1"/>
    </source>
</evidence>
<reference evidence="2" key="1">
    <citation type="submission" date="2014-03" db="EMBL/GenBank/DDBJ databases">
        <authorList>
            <person name="Genoscope - CEA"/>
        </authorList>
    </citation>
    <scope>NUCLEOTIDE SEQUENCE [LARGE SCALE GENOMIC DNA]</scope>
    <source>
        <strain evidence="2">CF27</strain>
    </source>
</reference>
<dbReference type="EMBL" id="LT841305">
    <property type="protein sequence ID" value="SMH67091.1"/>
    <property type="molecule type" value="Genomic_DNA"/>
</dbReference>
<dbReference type="EMBL" id="CCCS020000023">
    <property type="protein sequence ID" value="CDQ09663.1"/>
    <property type="molecule type" value="Genomic_DNA"/>
</dbReference>
<evidence type="ECO:0000313" key="4">
    <source>
        <dbReference type="Proteomes" id="UP000193925"/>
    </source>
</evidence>
<keyword evidence="4" id="KW-1185">Reference proteome</keyword>
<feature type="region of interest" description="Disordered" evidence="1">
    <location>
        <begin position="1"/>
        <end position="20"/>
    </location>
</feature>
<accession>A0A060US95</accession>
<protein>
    <submittedName>
        <fullName evidence="2">Uncharacterized protein</fullName>
    </submittedName>
</protein>
<evidence type="ECO:0000313" key="2">
    <source>
        <dbReference type="EMBL" id="CDQ09663.1"/>
    </source>
</evidence>